<feature type="compositionally biased region" description="Basic residues" evidence="1">
    <location>
        <begin position="433"/>
        <end position="442"/>
    </location>
</feature>
<name>W2TEA1_NECAM</name>
<dbReference type="InterPro" id="IPR007149">
    <property type="entry name" value="Leo1"/>
</dbReference>
<dbReference type="GO" id="GO:0016593">
    <property type="term" value="C:Cdc73/Paf1 complex"/>
    <property type="evidence" value="ECO:0007669"/>
    <property type="project" value="InterPro"/>
</dbReference>
<evidence type="ECO:0000313" key="2">
    <source>
        <dbReference type="EMBL" id="ETN80375.1"/>
    </source>
</evidence>
<feature type="region of interest" description="Disordered" evidence="1">
    <location>
        <begin position="1"/>
        <end position="131"/>
    </location>
</feature>
<reference evidence="3" key="1">
    <citation type="journal article" date="2014" name="Nat. Genet.">
        <title>Genome of the human hookworm Necator americanus.</title>
        <authorList>
            <person name="Tang Y.T."/>
            <person name="Gao X."/>
            <person name="Rosa B.A."/>
            <person name="Abubucker S."/>
            <person name="Hallsworth-Pepin K."/>
            <person name="Martin J."/>
            <person name="Tyagi R."/>
            <person name="Heizer E."/>
            <person name="Zhang X."/>
            <person name="Bhonagiri-Palsikar V."/>
            <person name="Minx P."/>
            <person name="Warren W.C."/>
            <person name="Wang Q."/>
            <person name="Zhan B."/>
            <person name="Hotez P.J."/>
            <person name="Sternberg P.W."/>
            <person name="Dougall A."/>
            <person name="Gaze S.T."/>
            <person name="Mulvenna J."/>
            <person name="Sotillo J."/>
            <person name="Ranganathan S."/>
            <person name="Rabelo E.M."/>
            <person name="Wilson R.K."/>
            <person name="Felgner P.L."/>
            <person name="Bethony J."/>
            <person name="Hawdon J.M."/>
            <person name="Gasser R.B."/>
            <person name="Loukas A."/>
            <person name="Mitreva M."/>
        </authorList>
    </citation>
    <scope>NUCLEOTIDE SEQUENCE [LARGE SCALE GENOMIC DNA]</scope>
</reference>
<gene>
    <name evidence="2" type="ORF">NECAME_09216</name>
</gene>
<feature type="compositionally biased region" description="Basic and acidic residues" evidence="1">
    <location>
        <begin position="47"/>
        <end position="69"/>
    </location>
</feature>
<dbReference type="STRING" id="51031.W2TEA1"/>
<dbReference type="EMBL" id="KI659115">
    <property type="protein sequence ID" value="ETN80375.1"/>
    <property type="molecule type" value="Genomic_DNA"/>
</dbReference>
<keyword evidence="3" id="KW-1185">Reference proteome</keyword>
<proteinExistence type="predicted"/>
<dbReference type="KEGG" id="nai:NECAME_09216"/>
<feature type="compositionally biased region" description="Acidic residues" evidence="1">
    <location>
        <begin position="1"/>
        <end position="10"/>
    </location>
</feature>
<sequence length="450" mass="50827">MSDSDTGSDDNEQKNDDVNSQSHNSDSTPSHRSDTPSHRSNTPSHRSNHDENSQDLPSDRGSEKSDSERSSASPRKNKKSLIDDSSEDEGTKSGGEAAATATARIFGDDVSSSDSDDERGDAVKKKEMKRMQMGTCRMQVEKVGGDSIHGIRMYPEQEEEPEKELPPTIIETTMSKVDCDFGDGIQFMKIPNFFSVALKPFDPETYEEDEDDDHVDEEGRNRLKLKAENTIRWRFAQDADGNVIKESNTKIIRWSDGSMSMVIGKEVFDVESVPIHGSMQHLFIRQGTGLVAQKIFDRKLIFRPHSTDSETHRKVTMNMAERTRKSGQVRMVAEVGSNPEQARREAVRREEEALRAAIRKETQQRRTKDRHRPNAAYLEGRPDYSDEEAEHTPRGRGRGFDAPLIGASDSEDSDVGRRGNEKEAEDSDEEFRRKKQQQKKKIVTSDEESD</sequence>
<evidence type="ECO:0000313" key="3">
    <source>
        <dbReference type="Proteomes" id="UP000053676"/>
    </source>
</evidence>
<dbReference type="Proteomes" id="UP000053676">
    <property type="component" value="Unassembled WGS sequence"/>
</dbReference>
<dbReference type="GO" id="GO:1990269">
    <property type="term" value="F:RNA polymerase II C-terminal domain phosphoserine binding"/>
    <property type="evidence" value="ECO:0007669"/>
    <property type="project" value="TreeGrafter"/>
</dbReference>
<accession>W2TEA1</accession>
<dbReference type="PANTHER" id="PTHR23146">
    <property type="entry name" value="LEO1 PROTEIN"/>
    <property type="match status" value="1"/>
</dbReference>
<dbReference type="OMA" id="TNIYRWS"/>
<dbReference type="AlphaFoldDB" id="W2TEA1"/>
<dbReference type="GO" id="GO:0032968">
    <property type="term" value="P:positive regulation of transcription elongation by RNA polymerase II"/>
    <property type="evidence" value="ECO:0007669"/>
    <property type="project" value="TreeGrafter"/>
</dbReference>
<dbReference type="OrthoDB" id="20844at2759"/>
<dbReference type="GO" id="GO:0006368">
    <property type="term" value="P:transcription elongation by RNA polymerase II"/>
    <property type="evidence" value="ECO:0007669"/>
    <property type="project" value="InterPro"/>
</dbReference>
<organism evidence="2 3">
    <name type="scientific">Necator americanus</name>
    <name type="common">Human hookworm</name>
    <dbReference type="NCBI Taxonomy" id="51031"/>
    <lineage>
        <taxon>Eukaryota</taxon>
        <taxon>Metazoa</taxon>
        <taxon>Ecdysozoa</taxon>
        <taxon>Nematoda</taxon>
        <taxon>Chromadorea</taxon>
        <taxon>Rhabditida</taxon>
        <taxon>Rhabditina</taxon>
        <taxon>Rhabditomorpha</taxon>
        <taxon>Strongyloidea</taxon>
        <taxon>Ancylostomatidae</taxon>
        <taxon>Bunostominae</taxon>
        <taxon>Necator</taxon>
    </lineage>
</organism>
<feature type="compositionally biased region" description="Polar residues" evidence="1">
    <location>
        <begin position="18"/>
        <end position="28"/>
    </location>
</feature>
<feature type="region of interest" description="Disordered" evidence="1">
    <location>
        <begin position="321"/>
        <end position="450"/>
    </location>
</feature>
<dbReference type="PANTHER" id="PTHR23146:SF0">
    <property type="entry name" value="RNA POLYMERASE-ASSOCIATED PROTEIN LEO1"/>
    <property type="match status" value="1"/>
</dbReference>
<protein>
    <submittedName>
        <fullName evidence="2">Leo1-like protein</fullName>
    </submittedName>
</protein>
<dbReference type="Pfam" id="PF04004">
    <property type="entry name" value="Leo1"/>
    <property type="match status" value="1"/>
</dbReference>
<evidence type="ECO:0000256" key="1">
    <source>
        <dbReference type="SAM" id="MobiDB-lite"/>
    </source>
</evidence>
<feature type="compositionally biased region" description="Basic and acidic residues" evidence="1">
    <location>
        <begin position="341"/>
        <end position="366"/>
    </location>
</feature>